<evidence type="ECO:0000256" key="3">
    <source>
        <dbReference type="ARBA" id="ARBA00022729"/>
    </source>
</evidence>
<keyword evidence="2" id="KW-0964">Secreted</keyword>
<name>A0A9P0E2C7_NEZVI</name>
<dbReference type="InterPro" id="IPR007671">
    <property type="entry name" value="Selenoprotein-P_N"/>
</dbReference>
<comment type="subcellular location">
    <subcellularLocation>
        <location evidence="1">Secreted</location>
    </subcellularLocation>
</comment>
<feature type="compositionally biased region" description="Polar residues" evidence="6">
    <location>
        <begin position="230"/>
        <end position="247"/>
    </location>
</feature>
<feature type="region of interest" description="Disordered" evidence="6">
    <location>
        <begin position="230"/>
        <end position="254"/>
    </location>
</feature>
<dbReference type="Proteomes" id="UP001152798">
    <property type="component" value="Chromosome 1"/>
</dbReference>
<feature type="domain" description="Selenoprotein P N-terminal" evidence="8">
    <location>
        <begin position="39"/>
        <end position="226"/>
    </location>
</feature>
<protein>
    <recommendedName>
        <fullName evidence="8">Selenoprotein P N-terminal domain-containing protein</fullName>
    </recommendedName>
</protein>
<keyword evidence="5" id="KW-0325">Glycoprotein</keyword>
<feature type="signal peptide" evidence="7">
    <location>
        <begin position="1"/>
        <end position="18"/>
    </location>
</feature>
<evidence type="ECO:0000259" key="8">
    <source>
        <dbReference type="Pfam" id="PF04592"/>
    </source>
</evidence>
<gene>
    <name evidence="9" type="ORF">NEZAVI_LOCUS2185</name>
</gene>
<evidence type="ECO:0000256" key="6">
    <source>
        <dbReference type="SAM" id="MobiDB-lite"/>
    </source>
</evidence>
<dbReference type="Pfam" id="PF04592">
    <property type="entry name" value="SelP_N"/>
    <property type="match status" value="1"/>
</dbReference>
<reference evidence="9" key="1">
    <citation type="submission" date="2022-01" db="EMBL/GenBank/DDBJ databases">
        <authorList>
            <person name="King R."/>
        </authorList>
    </citation>
    <scope>NUCLEOTIDE SEQUENCE</scope>
</reference>
<keyword evidence="4" id="KW-0712">Selenocysteine</keyword>
<dbReference type="GO" id="GO:0005576">
    <property type="term" value="C:extracellular region"/>
    <property type="evidence" value="ECO:0007669"/>
    <property type="project" value="UniProtKB-SubCell"/>
</dbReference>
<dbReference type="PANTHER" id="PTHR10105">
    <property type="entry name" value="SELENOPROTEIN P"/>
    <property type="match status" value="1"/>
</dbReference>
<feature type="region of interest" description="Disordered" evidence="6">
    <location>
        <begin position="328"/>
        <end position="348"/>
    </location>
</feature>
<sequence length="408" mass="46541">MLKISAVICLICLCYVDALPHCKVLELPEDVIHRNTINVIYTMESSCKYCARKATMLPNLKASLKNAGINAHFIVAVSNKSGRLSGLSTRLSINKRHLWKTLGEQNNHFYIIDRCGRMVYEIINPWSSLQMPFLRGAIIATQFSHPCGLCPQDYTQVKEENLKIYPPMVEETQSHAEETPLGIVMRVRHRHHGDPNVYNHIVMTAHGMPGHHRHLPHETKNKMKHKPTFSLNIPEDNSQAYESTSIPNEAVSDSGVNEKQLDVEQSVNSIKKLANNSLRMANETQLSLSSSETKDNVLVNSTPSDMKDNLLVDSAPSDMTTEINFTELSNSEKSQEFDNSREEHDSYSEITTEMNDINEEILDDYDEGSDEESQNDYENSQLNSRELVEKQNLKEHYGRILDWIKYEY</sequence>
<dbReference type="GO" id="GO:0001887">
    <property type="term" value="P:selenium compound metabolic process"/>
    <property type="evidence" value="ECO:0007669"/>
    <property type="project" value="TreeGrafter"/>
</dbReference>
<evidence type="ECO:0000256" key="2">
    <source>
        <dbReference type="ARBA" id="ARBA00022525"/>
    </source>
</evidence>
<evidence type="ECO:0000313" key="9">
    <source>
        <dbReference type="EMBL" id="CAH1391102.1"/>
    </source>
</evidence>
<organism evidence="9 10">
    <name type="scientific">Nezara viridula</name>
    <name type="common">Southern green stink bug</name>
    <name type="synonym">Cimex viridulus</name>
    <dbReference type="NCBI Taxonomy" id="85310"/>
    <lineage>
        <taxon>Eukaryota</taxon>
        <taxon>Metazoa</taxon>
        <taxon>Ecdysozoa</taxon>
        <taxon>Arthropoda</taxon>
        <taxon>Hexapoda</taxon>
        <taxon>Insecta</taxon>
        <taxon>Pterygota</taxon>
        <taxon>Neoptera</taxon>
        <taxon>Paraneoptera</taxon>
        <taxon>Hemiptera</taxon>
        <taxon>Heteroptera</taxon>
        <taxon>Panheteroptera</taxon>
        <taxon>Pentatomomorpha</taxon>
        <taxon>Pentatomoidea</taxon>
        <taxon>Pentatomidae</taxon>
        <taxon>Pentatominae</taxon>
        <taxon>Nezara</taxon>
    </lineage>
</organism>
<dbReference type="OrthoDB" id="6134775at2759"/>
<dbReference type="EMBL" id="OV725077">
    <property type="protein sequence ID" value="CAH1391102.1"/>
    <property type="molecule type" value="Genomic_DNA"/>
</dbReference>
<dbReference type="InterPro" id="IPR037941">
    <property type="entry name" value="SeP"/>
</dbReference>
<accession>A0A9P0E2C7</accession>
<keyword evidence="3 7" id="KW-0732">Signal</keyword>
<evidence type="ECO:0000256" key="7">
    <source>
        <dbReference type="SAM" id="SignalP"/>
    </source>
</evidence>
<keyword evidence="10" id="KW-1185">Reference proteome</keyword>
<feature type="chain" id="PRO_5040297539" description="Selenoprotein P N-terminal domain-containing protein" evidence="7">
    <location>
        <begin position="19"/>
        <end position="408"/>
    </location>
</feature>
<dbReference type="AlphaFoldDB" id="A0A9P0E2C7"/>
<proteinExistence type="predicted"/>
<evidence type="ECO:0000256" key="1">
    <source>
        <dbReference type="ARBA" id="ARBA00004613"/>
    </source>
</evidence>
<feature type="compositionally biased region" description="Basic and acidic residues" evidence="6">
    <location>
        <begin position="333"/>
        <end position="347"/>
    </location>
</feature>
<evidence type="ECO:0000313" key="10">
    <source>
        <dbReference type="Proteomes" id="UP001152798"/>
    </source>
</evidence>
<evidence type="ECO:0000256" key="5">
    <source>
        <dbReference type="ARBA" id="ARBA00023180"/>
    </source>
</evidence>
<dbReference type="GO" id="GO:0008430">
    <property type="term" value="F:selenium binding"/>
    <property type="evidence" value="ECO:0007669"/>
    <property type="project" value="InterPro"/>
</dbReference>
<dbReference type="PANTHER" id="PTHR10105:SF2">
    <property type="entry name" value="AGAP003297-PA"/>
    <property type="match status" value="1"/>
</dbReference>
<evidence type="ECO:0000256" key="4">
    <source>
        <dbReference type="ARBA" id="ARBA00022933"/>
    </source>
</evidence>